<keyword evidence="4" id="KW-1185">Reference proteome</keyword>
<dbReference type="OrthoDB" id="9793186at2"/>
<dbReference type="AlphaFoldDB" id="A0A1M5K2A8"/>
<protein>
    <submittedName>
        <fullName evidence="3">Lipid A Biosynthesis N-terminal domain-containing protein</fullName>
    </submittedName>
</protein>
<dbReference type="EMBL" id="FQVT01000013">
    <property type="protein sequence ID" value="SHG46952.1"/>
    <property type="molecule type" value="Genomic_DNA"/>
</dbReference>
<feature type="transmembrane region" description="Helical" evidence="1">
    <location>
        <begin position="184"/>
        <end position="202"/>
    </location>
</feature>
<name>A0A1M5K2A8_SALEC</name>
<dbReference type="GO" id="GO:0008915">
    <property type="term" value="F:lipid-A-disaccharide synthase activity"/>
    <property type="evidence" value="ECO:0007669"/>
    <property type="project" value="InterPro"/>
</dbReference>
<feature type="transmembrane region" description="Helical" evidence="1">
    <location>
        <begin position="61"/>
        <end position="78"/>
    </location>
</feature>
<evidence type="ECO:0000259" key="2">
    <source>
        <dbReference type="SMART" id="SM01259"/>
    </source>
</evidence>
<evidence type="ECO:0000313" key="4">
    <source>
        <dbReference type="Proteomes" id="UP000183945"/>
    </source>
</evidence>
<feature type="transmembrane region" description="Helical" evidence="1">
    <location>
        <begin position="156"/>
        <end position="178"/>
    </location>
</feature>
<proteinExistence type="predicted"/>
<dbReference type="Proteomes" id="UP000183945">
    <property type="component" value="Unassembled WGS sequence"/>
</dbReference>
<dbReference type="SMART" id="SM01259">
    <property type="entry name" value="LAB_N"/>
    <property type="match status" value="2"/>
</dbReference>
<keyword evidence="1" id="KW-1133">Transmembrane helix</keyword>
<dbReference type="RefSeq" id="WP_072880946.1">
    <property type="nucleotide sequence ID" value="NZ_FQVT01000013.1"/>
</dbReference>
<evidence type="ECO:0000313" key="3">
    <source>
        <dbReference type="EMBL" id="SHG46952.1"/>
    </source>
</evidence>
<feature type="transmembrane region" description="Helical" evidence="1">
    <location>
        <begin position="34"/>
        <end position="55"/>
    </location>
</feature>
<sequence length="209" mass="25163">MNDWLIYTIGFTAQILFSARSLLQWVISEKQKKVLTPVLFWKLSLIASFLLFVYGYLRNDFAIMLGQMLTYFIYIRNMHLQKQWFKFPKFLRWFLYLFPFVILYVGYNNHIYDRAKLFQNDNIPFWLLLLGIVAQVVFTLRFLYQWFYSEKRKESSLPLGFWLLSLIGSFMILTYAIFRRDPVLLLGHSLGAFLYIRNILILKTNTKIL</sequence>
<reference evidence="4" key="1">
    <citation type="submission" date="2016-11" db="EMBL/GenBank/DDBJ databases">
        <authorList>
            <person name="Varghese N."/>
            <person name="Submissions S."/>
        </authorList>
    </citation>
    <scope>NUCLEOTIDE SEQUENCE [LARGE SCALE GENOMIC DNA]</scope>
    <source>
        <strain evidence="4">DSM 24579</strain>
    </source>
</reference>
<dbReference type="GO" id="GO:0016020">
    <property type="term" value="C:membrane"/>
    <property type="evidence" value="ECO:0007669"/>
    <property type="project" value="GOC"/>
</dbReference>
<dbReference type="STRING" id="1073325.SAMN05444483_11322"/>
<keyword evidence="1" id="KW-0472">Membrane</keyword>
<dbReference type="GO" id="GO:0009245">
    <property type="term" value="P:lipid A biosynthetic process"/>
    <property type="evidence" value="ECO:0007669"/>
    <property type="project" value="InterPro"/>
</dbReference>
<feature type="transmembrane region" description="Helical" evidence="1">
    <location>
        <begin position="6"/>
        <end position="27"/>
    </location>
</feature>
<feature type="transmembrane region" description="Helical" evidence="1">
    <location>
        <begin position="90"/>
        <end position="107"/>
    </location>
</feature>
<accession>A0A1M5K2A8</accession>
<dbReference type="InterPro" id="IPR011499">
    <property type="entry name" value="Lipid_A_biosynth_N"/>
</dbReference>
<organism evidence="3 4">
    <name type="scientific">Salegentibacter echinorum</name>
    <dbReference type="NCBI Taxonomy" id="1073325"/>
    <lineage>
        <taxon>Bacteria</taxon>
        <taxon>Pseudomonadati</taxon>
        <taxon>Bacteroidota</taxon>
        <taxon>Flavobacteriia</taxon>
        <taxon>Flavobacteriales</taxon>
        <taxon>Flavobacteriaceae</taxon>
        <taxon>Salegentibacter</taxon>
    </lineage>
</organism>
<gene>
    <name evidence="3" type="ORF">SAMN05444483_11322</name>
</gene>
<keyword evidence="1" id="KW-0812">Transmembrane</keyword>
<feature type="domain" description="Lipid A biosynthesis N-terminal" evidence="2">
    <location>
        <begin position="130"/>
        <end position="201"/>
    </location>
</feature>
<feature type="domain" description="Lipid A biosynthesis N-terminal" evidence="2">
    <location>
        <begin position="9"/>
        <end position="80"/>
    </location>
</feature>
<feature type="transmembrane region" description="Helical" evidence="1">
    <location>
        <begin position="123"/>
        <end position="144"/>
    </location>
</feature>
<dbReference type="Pfam" id="PF07578">
    <property type="entry name" value="LAB_N"/>
    <property type="match status" value="2"/>
</dbReference>
<dbReference type="Gene3D" id="1.20.1280.290">
    <property type="match status" value="1"/>
</dbReference>
<evidence type="ECO:0000256" key="1">
    <source>
        <dbReference type="SAM" id="Phobius"/>
    </source>
</evidence>